<dbReference type="AlphaFoldDB" id="A0A5J4VCF5"/>
<dbReference type="SUPFAM" id="SSF48371">
    <property type="entry name" value="ARM repeat"/>
    <property type="match status" value="1"/>
</dbReference>
<evidence type="ECO:0000313" key="2">
    <source>
        <dbReference type="Proteomes" id="UP000324800"/>
    </source>
</evidence>
<proteinExistence type="predicted"/>
<sequence length="440" mass="50163">DQQENVCQQLIAKFKDIDDDEGRQKAIEAGVSEELINIIECRDLSTITATIIQALEYLTYPASYEIRQLLFEKKNPYPGLFRLLDHTNSDIILHVIPTIGSILLGGIGTTKNLEHNPHFQSVEECGGIQKLFSLFQTTSIKVIKDKAAVSFGRLYKARAISDKEMQQTIISHLKTITSDLGDWTRLQSTLSIGYLAENEDNYNEIMKSFDPITIIQDLSLPIIGNEEEKKQIQHQKNLDCVLLQLIFDKTGDDKNLMKRLTDAGIIEALFYYFETQDMNMITYILVKILGKIQSSAKELIGKLKREKKYFPNILRLFRSSDLEVLNEVYCLINHDIAVGADQAQGNSPNPLLEEISECGGIETLFDLFQRNLNQKSRDDAADLLSMLFINQEFPNALMRKEIIQHFISPLINTNSDEQKIDIWNLKQIAKVVGIQYIIKL</sequence>
<gene>
    <name evidence="1" type="ORF">EZS28_024271</name>
</gene>
<protein>
    <submittedName>
        <fullName evidence="1">Uncharacterized protein</fullName>
    </submittedName>
</protein>
<accession>A0A5J4VCF5</accession>
<dbReference type="Gene3D" id="1.25.10.10">
    <property type="entry name" value="Leucine-rich Repeat Variant"/>
    <property type="match status" value="2"/>
</dbReference>
<dbReference type="InterPro" id="IPR011989">
    <property type="entry name" value="ARM-like"/>
</dbReference>
<reference evidence="1 2" key="1">
    <citation type="submission" date="2019-03" db="EMBL/GenBank/DDBJ databases">
        <title>Single cell metagenomics reveals metabolic interactions within the superorganism composed of flagellate Streblomastix strix and complex community of Bacteroidetes bacteria on its surface.</title>
        <authorList>
            <person name="Treitli S.C."/>
            <person name="Kolisko M."/>
            <person name="Husnik F."/>
            <person name="Keeling P."/>
            <person name="Hampl V."/>
        </authorList>
    </citation>
    <scope>NUCLEOTIDE SEQUENCE [LARGE SCALE GENOMIC DNA]</scope>
    <source>
        <strain evidence="1">ST1C</strain>
    </source>
</reference>
<dbReference type="InterPro" id="IPR016024">
    <property type="entry name" value="ARM-type_fold"/>
</dbReference>
<name>A0A5J4VCF5_9EUKA</name>
<organism evidence="1 2">
    <name type="scientific">Streblomastix strix</name>
    <dbReference type="NCBI Taxonomy" id="222440"/>
    <lineage>
        <taxon>Eukaryota</taxon>
        <taxon>Metamonada</taxon>
        <taxon>Preaxostyla</taxon>
        <taxon>Oxymonadida</taxon>
        <taxon>Streblomastigidae</taxon>
        <taxon>Streblomastix</taxon>
    </lineage>
</organism>
<feature type="non-terminal residue" evidence="1">
    <location>
        <position position="1"/>
    </location>
</feature>
<evidence type="ECO:0000313" key="1">
    <source>
        <dbReference type="EMBL" id="KAA6380203.1"/>
    </source>
</evidence>
<dbReference type="Proteomes" id="UP000324800">
    <property type="component" value="Unassembled WGS sequence"/>
</dbReference>
<comment type="caution">
    <text evidence="1">The sequence shown here is derived from an EMBL/GenBank/DDBJ whole genome shotgun (WGS) entry which is preliminary data.</text>
</comment>
<dbReference type="EMBL" id="SNRW01008047">
    <property type="protein sequence ID" value="KAA6380203.1"/>
    <property type="molecule type" value="Genomic_DNA"/>
</dbReference>